<evidence type="ECO:0000313" key="4">
    <source>
        <dbReference type="Proteomes" id="UP000222913"/>
    </source>
</evidence>
<dbReference type="Proteomes" id="UP000221763">
    <property type="component" value="Unassembled WGS sequence"/>
</dbReference>
<comment type="caution">
    <text evidence="1">The sequence shown here is derived from an EMBL/GenBank/DDBJ whole genome shotgun (WGS) entry which is preliminary data.</text>
</comment>
<gene>
    <name evidence="2" type="ORF">CS009_05570</name>
    <name evidence="1" type="ORF">CS010_09405</name>
</gene>
<sequence>MLTKEQLYIKLVIYSLGRSREFILSHYDEELAEKVTEKYPEIKTMLEFTLLTILPEMELKLSQETEALCDELMFSVRRLHNVLGEYNFAIKDIPIWINKFENVLKSNH</sequence>
<organism evidence="1 4">
    <name type="scientific">Streptococcus macedonicus</name>
    <name type="common">Streptococcus gallolyticus macedonicus</name>
    <dbReference type="NCBI Taxonomy" id="59310"/>
    <lineage>
        <taxon>Bacteria</taxon>
        <taxon>Bacillati</taxon>
        <taxon>Bacillota</taxon>
        <taxon>Bacilli</taxon>
        <taxon>Lactobacillales</taxon>
        <taxon>Streptococcaceae</taxon>
        <taxon>Streptococcus</taxon>
    </lineage>
</organism>
<evidence type="ECO:0000313" key="1">
    <source>
        <dbReference type="EMBL" id="PHV55851.1"/>
    </source>
</evidence>
<dbReference type="AlphaFoldDB" id="A0A2G3NQL6"/>
<protein>
    <submittedName>
        <fullName evidence="1">Uncharacterized protein</fullName>
    </submittedName>
</protein>
<dbReference type="EMBL" id="PEBM01000056">
    <property type="protein sequence ID" value="PHV55851.1"/>
    <property type="molecule type" value="Genomic_DNA"/>
</dbReference>
<proteinExistence type="predicted"/>
<evidence type="ECO:0000313" key="2">
    <source>
        <dbReference type="EMBL" id="PHV57260.1"/>
    </source>
</evidence>
<evidence type="ECO:0000313" key="3">
    <source>
        <dbReference type="Proteomes" id="UP000221763"/>
    </source>
</evidence>
<dbReference type="RefSeq" id="WP_099390781.1">
    <property type="nucleotide sequence ID" value="NZ_PEBM01000056.1"/>
</dbReference>
<dbReference type="Proteomes" id="UP000222913">
    <property type="component" value="Unassembled WGS sequence"/>
</dbReference>
<dbReference type="EMBL" id="PEBN01000027">
    <property type="protein sequence ID" value="PHV57260.1"/>
    <property type="molecule type" value="Genomic_DNA"/>
</dbReference>
<name>A0A2G3NQL6_STRMC</name>
<reference evidence="3 4" key="1">
    <citation type="submission" date="2017-10" db="EMBL/GenBank/DDBJ databases">
        <title>Whole-genome sequence of three Streptococcus macedonicus strains isolated from Italian cheeses of the Veneto region.</title>
        <authorList>
            <person name="Treu L."/>
            <person name="De Diego-Diaz B."/>
            <person name="Papadimitriou K."/>
            <person name="Tsakalidou E."/>
            <person name="Corich V."/>
            <person name="Giacomini A."/>
        </authorList>
    </citation>
    <scope>NUCLEOTIDE SEQUENCE [LARGE SCALE GENOMIC DNA]</scope>
    <source>
        <strain evidence="2 3">19AS</strain>
        <strain evidence="1 4">27MV</strain>
    </source>
</reference>
<accession>A0A2G3NQL6</accession>